<dbReference type="Pfam" id="PF20456">
    <property type="entry name" value="DUF6709"/>
    <property type="match status" value="1"/>
</dbReference>
<keyword evidence="1" id="KW-1133">Transmembrane helix</keyword>
<reference evidence="2" key="1">
    <citation type="submission" date="2015-02" db="EMBL/GenBank/DDBJ databases">
        <title>A novel member of the family Ruminococcaceae isolated from human feces.</title>
        <authorList>
            <person name="Shkoporov A.N."/>
            <person name="Chaplin A.V."/>
            <person name="Motuzova O.V."/>
            <person name="Kafarskaia L.I."/>
            <person name="Khokhlova E.V."/>
            <person name="Efimov B.A."/>
        </authorList>
    </citation>
    <scope>NUCLEOTIDE SEQUENCE [LARGE SCALE GENOMIC DNA]</scope>
    <source>
        <strain evidence="2">585-1</strain>
    </source>
</reference>
<accession>A0A0D8J177</accession>
<comment type="caution">
    <text evidence="2">The sequence shown here is derived from an EMBL/GenBank/DDBJ whole genome shotgun (WGS) entry which is preliminary data.</text>
</comment>
<feature type="transmembrane region" description="Helical" evidence="1">
    <location>
        <begin position="222"/>
        <end position="243"/>
    </location>
</feature>
<evidence type="ECO:0000256" key="1">
    <source>
        <dbReference type="SAM" id="Phobius"/>
    </source>
</evidence>
<gene>
    <name evidence="2" type="ORF">TQ39_11580</name>
</gene>
<dbReference type="AlphaFoldDB" id="A0A0D8J177"/>
<keyword evidence="3" id="KW-1185">Reference proteome</keyword>
<keyword evidence="1" id="KW-0472">Membrane</keyword>
<sequence>MRRNAEKTWRTGAYPATIKKISADGEKGLSAKEEAFMLQELKMKSLKGHAASIIIALALAAGLLWGTGFGAFKAIGGPKPLDSLDVSELKGQYVEAEVYLIYDWYAYTERTNTSTNRSTVTEKEYIIPVGDAEYMGLAVDAGYISTADDLLDASYELLTGASQTPGESFTVRGTILPMSGESLDFYHQVVGYDDWTAEEQQMFLPLVLKADYLGSMDQSGTWLLTAGAGVALFAAVWMLAGALTGRYQKRIRAYCKASESPEAMLEQLETFYQSTEPVNGVRTGRWMMFETGGKTTVLDAENVAWAYMRTVQHRTNGIPTGKTHGLVVRTRDKKMYEISMKKQDMVYETLDAVQRAMPHVVVGYTARLEQIYNTRLEDFVRLPYDEALRAELFGTQTPYDS</sequence>
<dbReference type="InterPro" id="IPR046555">
    <property type="entry name" value="DUF6709"/>
</dbReference>
<dbReference type="EMBL" id="JXXK01000016">
    <property type="protein sequence ID" value="KJF39533.1"/>
    <property type="molecule type" value="Genomic_DNA"/>
</dbReference>
<protein>
    <submittedName>
        <fullName evidence="2">Uncharacterized protein</fullName>
    </submittedName>
</protein>
<name>A0A0D8J177_9FIRM</name>
<dbReference type="Proteomes" id="UP000032483">
    <property type="component" value="Unassembled WGS sequence"/>
</dbReference>
<feature type="transmembrane region" description="Helical" evidence="1">
    <location>
        <begin position="50"/>
        <end position="72"/>
    </location>
</feature>
<evidence type="ECO:0000313" key="2">
    <source>
        <dbReference type="EMBL" id="KJF39533.1"/>
    </source>
</evidence>
<proteinExistence type="predicted"/>
<keyword evidence="1" id="KW-0812">Transmembrane</keyword>
<evidence type="ECO:0000313" key="3">
    <source>
        <dbReference type="Proteomes" id="UP000032483"/>
    </source>
</evidence>
<organism evidence="2 3">
    <name type="scientific">Ruthenibacterium lactatiformans</name>
    <dbReference type="NCBI Taxonomy" id="1550024"/>
    <lineage>
        <taxon>Bacteria</taxon>
        <taxon>Bacillati</taxon>
        <taxon>Bacillota</taxon>
        <taxon>Clostridia</taxon>
        <taxon>Eubacteriales</taxon>
        <taxon>Oscillospiraceae</taxon>
        <taxon>Ruthenibacterium</taxon>
    </lineage>
</organism>